<dbReference type="PATRIC" id="fig|85874.4.peg.191"/>
<accession>A0A117LB65</accession>
<comment type="caution">
    <text evidence="1">The sequence shown here is derived from an EMBL/GenBank/DDBJ whole genome shotgun (WGS) entry which is preliminary data.</text>
</comment>
<sequence>MIFRVLCILILVAVVVVAVLVVRSRSEINLLKKRYRQISFLPPKEAEKSLQRQIERLKSKYPNRSEKWYLEKVIYDLERDRR</sequence>
<dbReference type="Proteomes" id="UP000053326">
    <property type="component" value="Unassembled WGS sequence"/>
</dbReference>
<gene>
    <name evidence="1" type="ORF">XD66_0833</name>
</gene>
<dbReference type="AlphaFoldDB" id="A0A117LB65"/>
<dbReference type="EMBL" id="LGFO01000091">
    <property type="protein sequence ID" value="KUK36458.1"/>
    <property type="molecule type" value="Genomic_DNA"/>
</dbReference>
<name>A0A117LB65_9THEO</name>
<proteinExistence type="predicted"/>
<organism evidence="1 2">
    <name type="scientific">Thermacetogenium phaeum</name>
    <dbReference type="NCBI Taxonomy" id="85874"/>
    <lineage>
        <taxon>Bacteria</taxon>
        <taxon>Bacillati</taxon>
        <taxon>Bacillota</taxon>
        <taxon>Clostridia</taxon>
        <taxon>Thermoanaerobacterales</taxon>
        <taxon>Thermoanaerobacteraceae</taxon>
        <taxon>Thermacetogenium</taxon>
    </lineage>
</organism>
<reference evidence="2" key="1">
    <citation type="journal article" date="2015" name="MBio">
        <title>Genome-Resolved Metagenomic Analysis Reveals Roles for Candidate Phyla and Other Microbial Community Members in Biogeochemical Transformations in Oil Reservoirs.</title>
        <authorList>
            <person name="Hu P."/>
            <person name="Tom L."/>
            <person name="Singh A."/>
            <person name="Thomas B.C."/>
            <person name="Baker B.J."/>
            <person name="Piceno Y.M."/>
            <person name="Andersen G.L."/>
            <person name="Banfield J.F."/>
        </authorList>
    </citation>
    <scope>NUCLEOTIDE SEQUENCE [LARGE SCALE GENOMIC DNA]</scope>
</reference>
<evidence type="ECO:0000313" key="1">
    <source>
        <dbReference type="EMBL" id="KUK36458.1"/>
    </source>
</evidence>
<evidence type="ECO:0000313" key="2">
    <source>
        <dbReference type="Proteomes" id="UP000053326"/>
    </source>
</evidence>
<protein>
    <submittedName>
        <fullName evidence="1">Uncharacterized protein</fullName>
    </submittedName>
</protein>